<reference evidence="1 2" key="1">
    <citation type="submission" date="2016-04" db="EMBL/GenBank/DDBJ databases">
        <title>ATOL: Assembling a taxonomically balanced genome-scale reconstruction of the evolutionary history of the Enterobacteriaceae.</title>
        <authorList>
            <person name="Plunkett G.III."/>
            <person name="Neeno-Eckwall E.C."/>
            <person name="Glasner J.D."/>
            <person name="Perna N.T."/>
        </authorList>
    </citation>
    <scope>NUCLEOTIDE SEQUENCE [LARGE SCALE GENOMIC DNA]</scope>
    <source>
        <strain evidence="1 2">ATCC 51604</strain>
    </source>
</reference>
<name>A0A1B7I689_9ENTR</name>
<dbReference type="EMBL" id="LXEP01000003">
    <property type="protein sequence ID" value="OAT23963.1"/>
    <property type="molecule type" value="Genomic_DNA"/>
</dbReference>
<organism evidence="1 2">
    <name type="scientific">Buttiauxella gaviniae ATCC 51604</name>
    <dbReference type="NCBI Taxonomy" id="1354253"/>
    <lineage>
        <taxon>Bacteria</taxon>
        <taxon>Pseudomonadati</taxon>
        <taxon>Pseudomonadota</taxon>
        <taxon>Gammaproteobacteria</taxon>
        <taxon>Enterobacterales</taxon>
        <taxon>Enterobacteriaceae</taxon>
        <taxon>Buttiauxella</taxon>
    </lineage>
</organism>
<comment type="caution">
    <text evidence="1">The sequence shown here is derived from an EMBL/GenBank/DDBJ whole genome shotgun (WGS) entry which is preliminary data.</text>
</comment>
<dbReference type="AlphaFoldDB" id="A0A1B7I689"/>
<sequence length="115" mass="12978">MDGGINYRTEVFQFTGPSCFIFEAEETVGPELQAGAPLVCERDFRAAHGDVVLVEVCGDKVIRKLVLGRRRGMTNFDGSNFTPFDDDSEVIVLRLVKTVIHRYRRFYDDDGNPCV</sequence>
<evidence type="ECO:0000313" key="1">
    <source>
        <dbReference type="EMBL" id="OAT23963.1"/>
    </source>
</evidence>
<proteinExistence type="predicted"/>
<dbReference type="PATRIC" id="fig|1354253.4.peg.259"/>
<protein>
    <submittedName>
        <fullName evidence="1">Uncharacterized protein</fullName>
    </submittedName>
</protein>
<gene>
    <name evidence="1" type="ORF">M977_00253</name>
</gene>
<evidence type="ECO:0000313" key="2">
    <source>
        <dbReference type="Proteomes" id="UP000078504"/>
    </source>
</evidence>
<dbReference type="Proteomes" id="UP000078504">
    <property type="component" value="Unassembled WGS sequence"/>
</dbReference>
<accession>A0A1B7I689</accession>